<protein>
    <submittedName>
        <fullName evidence="2">Uncharacterized protein</fullName>
    </submittedName>
</protein>
<gene>
    <name evidence="2" type="ORF">FRX48_09508</name>
</gene>
<reference evidence="2 3" key="1">
    <citation type="submission" date="2019-09" db="EMBL/GenBank/DDBJ databases">
        <title>The hologenome of the rock-dwelling lichen Lasallia pustulata.</title>
        <authorList>
            <person name="Greshake Tzovaras B."/>
            <person name="Segers F."/>
            <person name="Bicker A."/>
            <person name="Dal Grande F."/>
            <person name="Otte J."/>
            <person name="Hankeln T."/>
            <person name="Schmitt I."/>
            <person name="Ebersberger I."/>
        </authorList>
    </citation>
    <scope>NUCLEOTIDE SEQUENCE [LARGE SCALE GENOMIC DNA]</scope>
    <source>
        <strain evidence="2">A1-1</strain>
    </source>
</reference>
<organism evidence="2 3">
    <name type="scientific">Lasallia pustulata</name>
    <dbReference type="NCBI Taxonomy" id="136370"/>
    <lineage>
        <taxon>Eukaryota</taxon>
        <taxon>Fungi</taxon>
        <taxon>Dikarya</taxon>
        <taxon>Ascomycota</taxon>
        <taxon>Pezizomycotina</taxon>
        <taxon>Lecanoromycetes</taxon>
        <taxon>OSLEUM clade</taxon>
        <taxon>Umbilicariomycetidae</taxon>
        <taxon>Umbilicariales</taxon>
        <taxon>Umbilicariaceae</taxon>
        <taxon>Lasallia</taxon>
    </lineage>
</organism>
<evidence type="ECO:0000313" key="3">
    <source>
        <dbReference type="Proteomes" id="UP000324767"/>
    </source>
</evidence>
<feature type="region of interest" description="Disordered" evidence="1">
    <location>
        <begin position="1"/>
        <end position="36"/>
    </location>
</feature>
<dbReference type="Proteomes" id="UP000324767">
    <property type="component" value="Unassembled WGS sequence"/>
</dbReference>
<evidence type="ECO:0000313" key="2">
    <source>
        <dbReference type="EMBL" id="KAA6406785.1"/>
    </source>
</evidence>
<sequence length="123" mass="14097">MDAFLPTNRNSYTMEEDGLEMENTKMTGAPPPKRPKVRLEANISKKQAEVGSCSLSKKEFGDEIKAALRLEKYEVHRMRIDVYDVLHDQVSLWSHGLYSVFTNEDGRRLLSGPFWGQGDRDHP</sequence>
<dbReference type="AlphaFoldDB" id="A0A5M8PC20"/>
<comment type="caution">
    <text evidence="2">The sequence shown here is derived from an EMBL/GenBank/DDBJ whole genome shotgun (WGS) entry which is preliminary data.</text>
</comment>
<accession>A0A5M8PC20</accession>
<dbReference type="OrthoDB" id="2960909at2759"/>
<dbReference type="EMBL" id="VXIT01000023">
    <property type="protein sequence ID" value="KAA6406785.1"/>
    <property type="molecule type" value="Genomic_DNA"/>
</dbReference>
<name>A0A5M8PC20_9LECA</name>
<proteinExistence type="predicted"/>
<evidence type="ECO:0000256" key="1">
    <source>
        <dbReference type="SAM" id="MobiDB-lite"/>
    </source>
</evidence>